<dbReference type="CDD" id="cd07724">
    <property type="entry name" value="POD-like_MBL-fold"/>
    <property type="match status" value="1"/>
</dbReference>
<name>A0ABD5VF10_9EURY</name>
<protein>
    <submittedName>
        <fullName evidence="3">MBL fold metallo-hydrolase</fullName>
    </submittedName>
</protein>
<dbReference type="GO" id="GO:0046872">
    <property type="term" value="F:metal ion binding"/>
    <property type="evidence" value="ECO:0007669"/>
    <property type="project" value="UniProtKB-KW"/>
</dbReference>
<accession>A0ABD5VF10</accession>
<dbReference type="InterPro" id="IPR044528">
    <property type="entry name" value="POD-like_MBL-fold"/>
</dbReference>
<evidence type="ECO:0000313" key="3">
    <source>
        <dbReference type="EMBL" id="MFC6951466.1"/>
    </source>
</evidence>
<dbReference type="InterPro" id="IPR001279">
    <property type="entry name" value="Metallo-B-lactamas"/>
</dbReference>
<keyword evidence="4" id="KW-1185">Reference proteome</keyword>
<dbReference type="SUPFAM" id="SSF56281">
    <property type="entry name" value="Metallo-hydrolase/oxidoreductase"/>
    <property type="match status" value="1"/>
</dbReference>
<organism evidence="3 4">
    <name type="scientific">Halorubellus litoreus</name>
    <dbReference type="NCBI Taxonomy" id="755308"/>
    <lineage>
        <taxon>Archaea</taxon>
        <taxon>Methanobacteriati</taxon>
        <taxon>Methanobacteriota</taxon>
        <taxon>Stenosarchaea group</taxon>
        <taxon>Halobacteria</taxon>
        <taxon>Halobacteriales</taxon>
        <taxon>Halorubellaceae</taxon>
        <taxon>Halorubellus</taxon>
    </lineage>
</organism>
<dbReference type="AlphaFoldDB" id="A0ABD5VF10"/>
<dbReference type="Gene3D" id="3.40.250.10">
    <property type="entry name" value="Rhodanese-like domain"/>
    <property type="match status" value="1"/>
</dbReference>
<dbReference type="InterPro" id="IPR036866">
    <property type="entry name" value="RibonucZ/Hydroxyglut_hydro"/>
</dbReference>
<comment type="caution">
    <text evidence="3">The sequence shown here is derived from an EMBL/GenBank/DDBJ whole genome shotgun (WGS) entry which is preliminary data.</text>
</comment>
<dbReference type="InterPro" id="IPR001763">
    <property type="entry name" value="Rhodanese-like_dom"/>
</dbReference>
<dbReference type="InterPro" id="IPR036873">
    <property type="entry name" value="Rhodanese-like_dom_sf"/>
</dbReference>
<feature type="domain" description="Rhodanese" evidence="2">
    <location>
        <begin position="23"/>
        <end position="121"/>
    </location>
</feature>
<evidence type="ECO:0000256" key="1">
    <source>
        <dbReference type="ARBA" id="ARBA00022723"/>
    </source>
</evidence>
<dbReference type="Pfam" id="PF00753">
    <property type="entry name" value="Lactamase_B"/>
    <property type="match status" value="1"/>
</dbReference>
<dbReference type="PANTHER" id="PTHR43084">
    <property type="entry name" value="PERSULFIDE DIOXYGENASE ETHE1"/>
    <property type="match status" value="1"/>
</dbReference>
<dbReference type="SMART" id="SM00450">
    <property type="entry name" value="RHOD"/>
    <property type="match status" value="1"/>
</dbReference>
<dbReference type="Gene3D" id="3.60.15.10">
    <property type="entry name" value="Ribonuclease Z/Hydroxyacylglutathione hydrolase-like"/>
    <property type="match status" value="1"/>
</dbReference>
<dbReference type="RefSeq" id="WP_336348498.1">
    <property type="nucleotide sequence ID" value="NZ_JAZAQL010000001.1"/>
</dbReference>
<dbReference type="PROSITE" id="PS50206">
    <property type="entry name" value="RHODANESE_3"/>
    <property type="match status" value="1"/>
</dbReference>
<evidence type="ECO:0000259" key="2">
    <source>
        <dbReference type="PROSITE" id="PS50206"/>
    </source>
</evidence>
<dbReference type="PANTHER" id="PTHR43084:SF1">
    <property type="entry name" value="PERSULFIDE DIOXYGENASE ETHE1, MITOCHONDRIAL"/>
    <property type="match status" value="1"/>
</dbReference>
<proteinExistence type="predicted"/>
<evidence type="ECO:0000313" key="4">
    <source>
        <dbReference type="Proteomes" id="UP001596395"/>
    </source>
</evidence>
<dbReference type="Proteomes" id="UP001596395">
    <property type="component" value="Unassembled WGS sequence"/>
</dbReference>
<keyword evidence="1" id="KW-0479">Metal-binding</keyword>
<reference evidence="3 4" key="1">
    <citation type="journal article" date="2019" name="Int. J. Syst. Evol. Microbiol.">
        <title>The Global Catalogue of Microorganisms (GCM) 10K type strain sequencing project: providing services to taxonomists for standard genome sequencing and annotation.</title>
        <authorList>
            <consortium name="The Broad Institute Genomics Platform"/>
            <consortium name="The Broad Institute Genome Sequencing Center for Infectious Disease"/>
            <person name="Wu L."/>
            <person name="Ma J."/>
        </authorList>
    </citation>
    <scope>NUCLEOTIDE SEQUENCE [LARGE SCALE GENOMIC DNA]</scope>
    <source>
        <strain evidence="3 4">GX26</strain>
    </source>
</reference>
<dbReference type="Pfam" id="PF00581">
    <property type="entry name" value="Rhodanese"/>
    <property type="match status" value="1"/>
</dbReference>
<sequence>MTPQDVSDAPTVTPRALADRVARGDHVTVLDLRNRDEVEAWRIAGPNVDVEQVPYARFVQAQVTGGVADLVADVDEPVVVVCAVGEASAEVANALADDGVDAVHLEDGMEGWARLITATETETTAGTLVQYDRPSSGCLSYLLVAGDEAVVVDPLRAFTDRYARDASDRGANIVYAIDTHVHADHVSGVRNVARGTDAQPVLPEGARERGLTYGARPLATGETLQFGDAELRAVGLPGHTSEMTGIEFGDVVLVGDSVFVESVARPDLEAQLAADPEAATEELAERLYRTVTETLGSLSPGTRLFPGHHEPGVARTDDGTFAITVEGVHDLLDDIGRDRDAFVDAVRSESPPPQNYERIIDVNLGRETIDDETAFELELGPNNCAAD</sequence>
<dbReference type="EMBL" id="JBHSXN010000001">
    <property type="protein sequence ID" value="MFC6951466.1"/>
    <property type="molecule type" value="Genomic_DNA"/>
</dbReference>
<dbReference type="InterPro" id="IPR051682">
    <property type="entry name" value="Mito_Persulfide_Diox"/>
</dbReference>
<dbReference type="SMART" id="SM00849">
    <property type="entry name" value="Lactamase_B"/>
    <property type="match status" value="1"/>
</dbReference>
<dbReference type="SUPFAM" id="SSF52821">
    <property type="entry name" value="Rhodanese/Cell cycle control phosphatase"/>
    <property type="match status" value="1"/>
</dbReference>
<gene>
    <name evidence="3" type="ORF">ACFQGB_01200</name>
</gene>